<evidence type="ECO:0000313" key="1">
    <source>
        <dbReference type="EMBL" id="PSS03700.1"/>
    </source>
</evidence>
<sequence length="77" mass="8800">MTIIIVIVIVVVVKYTVQYVELDYQHCLFAIVEPVLPVQDLEPISVSVTCILILAVDIYSNTRSRILVFRLQITTHQ</sequence>
<dbReference type="EMBL" id="KZ678374">
    <property type="protein sequence ID" value="PSS03700.1"/>
    <property type="molecule type" value="Genomic_DNA"/>
</dbReference>
<name>A0A2T3AMU9_9PEZI</name>
<reference evidence="1 2" key="1">
    <citation type="journal article" date="2018" name="Mycol. Prog.">
        <title>Coniella lustricola, a new species from submerged detritus.</title>
        <authorList>
            <person name="Raudabaugh D.B."/>
            <person name="Iturriaga T."/>
            <person name="Carver A."/>
            <person name="Mondo S."/>
            <person name="Pangilinan J."/>
            <person name="Lipzen A."/>
            <person name="He G."/>
            <person name="Amirebrahimi M."/>
            <person name="Grigoriev I.V."/>
            <person name="Miller A.N."/>
        </authorList>
    </citation>
    <scope>NUCLEOTIDE SEQUENCE [LARGE SCALE GENOMIC DNA]</scope>
    <source>
        <strain evidence="1 2">B22-T-1</strain>
    </source>
</reference>
<organism evidence="1 2">
    <name type="scientific">Coniella lustricola</name>
    <dbReference type="NCBI Taxonomy" id="2025994"/>
    <lineage>
        <taxon>Eukaryota</taxon>
        <taxon>Fungi</taxon>
        <taxon>Dikarya</taxon>
        <taxon>Ascomycota</taxon>
        <taxon>Pezizomycotina</taxon>
        <taxon>Sordariomycetes</taxon>
        <taxon>Sordariomycetidae</taxon>
        <taxon>Diaporthales</taxon>
        <taxon>Schizoparmaceae</taxon>
        <taxon>Coniella</taxon>
    </lineage>
</organism>
<dbReference type="InParanoid" id="A0A2T3AMU9"/>
<gene>
    <name evidence="1" type="ORF">BD289DRAFT_420990</name>
</gene>
<evidence type="ECO:0000313" key="2">
    <source>
        <dbReference type="Proteomes" id="UP000241462"/>
    </source>
</evidence>
<accession>A0A2T3AMU9</accession>
<protein>
    <submittedName>
        <fullName evidence="1">Uncharacterized protein</fullName>
    </submittedName>
</protein>
<dbReference type="AlphaFoldDB" id="A0A2T3AMU9"/>
<proteinExistence type="predicted"/>
<keyword evidence="2" id="KW-1185">Reference proteome</keyword>
<dbReference type="Proteomes" id="UP000241462">
    <property type="component" value="Unassembled WGS sequence"/>
</dbReference>